<gene>
    <name evidence="9 11" type="primary">lnt</name>
    <name evidence="11" type="ORF">EYC98_15790</name>
</gene>
<reference evidence="11" key="1">
    <citation type="submission" date="2019-02" db="EMBL/GenBank/DDBJ databases">
        <authorList>
            <person name="Li S.-H."/>
        </authorList>
    </citation>
    <scope>NUCLEOTIDE SEQUENCE</scope>
    <source>
        <strain evidence="11">IMCC14734</strain>
    </source>
</reference>
<accession>A0ABT3TKM1</accession>
<comment type="pathway">
    <text evidence="9">Protein modification; lipoprotein biosynthesis (N-acyl transfer).</text>
</comment>
<keyword evidence="8 9" id="KW-0012">Acyltransferase</keyword>
<feature type="transmembrane region" description="Helical" evidence="9">
    <location>
        <begin position="122"/>
        <end position="144"/>
    </location>
</feature>
<evidence type="ECO:0000256" key="8">
    <source>
        <dbReference type="ARBA" id="ARBA00023315"/>
    </source>
</evidence>
<feature type="transmembrane region" description="Helical" evidence="9">
    <location>
        <begin position="92"/>
        <end position="115"/>
    </location>
</feature>
<feature type="transmembrane region" description="Helical" evidence="9">
    <location>
        <begin position="483"/>
        <end position="504"/>
    </location>
</feature>
<keyword evidence="12" id="KW-1185">Reference proteome</keyword>
<dbReference type="Pfam" id="PF00795">
    <property type="entry name" value="CN_hydrolase"/>
    <property type="match status" value="1"/>
</dbReference>
<dbReference type="InterPro" id="IPR004563">
    <property type="entry name" value="Apolipo_AcylTrfase"/>
</dbReference>
<evidence type="ECO:0000256" key="4">
    <source>
        <dbReference type="ARBA" id="ARBA00022679"/>
    </source>
</evidence>
<keyword evidence="4 9" id="KW-0808">Transferase</keyword>
<dbReference type="InterPro" id="IPR045378">
    <property type="entry name" value="LNT_N"/>
</dbReference>
<organism evidence="11 12">
    <name type="scientific">Candidatus Litorirhabdus singularis</name>
    <dbReference type="NCBI Taxonomy" id="2518993"/>
    <lineage>
        <taxon>Bacteria</taxon>
        <taxon>Pseudomonadati</taxon>
        <taxon>Pseudomonadota</taxon>
        <taxon>Gammaproteobacteria</taxon>
        <taxon>Cellvibrionales</taxon>
        <taxon>Halieaceae</taxon>
        <taxon>Candidatus Litorirhabdus</taxon>
    </lineage>
</organism>
<name>A0ABT3TKM1_9GAMM</name>
<dbReference type="EMBL" id="SHNN01000003">
    <property type="protein sequence ID" value="MCX2982325.1"/>
    <property type="molecule type" value="Genomic_DNA"/>
</dbReference>
<dbReference type="PANTHER" id="PTHR38686">
    <property type="entry name" value="APOLIPOPROTEIN N-ACYLTRANSFERASE"/>
    <property type="match status" value="1"/>
</dbReference>
<dbReference type="SUPFAM" id="SSF56317">
    <property type="entry name" value="Carbon-nitrogen hydrolase"/>
    <property type="match status" value="1"/>
</dbReference>
<dbReference type="HAMAP" id="MF_01148">
    <property type="entry name" value="Lnt"/>
    <property type="match status" value="1"/>
</dbReference>
<feature type="domain" description="CN hydrolase" evidence="10">
    <location>
        <begin position="233"/>
        <end position="470"/>
    </location>
</feature>
<dbReference type="PANTHER" id="PTHR38686:SF1">
    <property type="entry name" value="APOLIPOPROTEIN N-ACYLTRANSFERASE"/>
    <property type="match status" value="1"/>
</dbReference>
<comment type="similarity">
    <text evidence="2 9">Belongs to the CN hydrolase family. Apolipoprotein N-acyltransferase subfamily.</text>
</comment>
<evidence type="ECO:0000256" key="5">
    <source>
        <dbReference type="ARBA" id="ARBA00022692"/>
    </source>
</evidence>
<evidence type="ECO:0000256" key="7">
    <source>
        <dbReference type="ARBA" id="ARBA00023136"/>
    </source>
</evidence>
<evidence type="ECO:0000256" key="6">
    <source>
        <dbReference type="ARBA" id="ARBA00022989"/>
    </source>
</evidence>
<evidence type="ECO:0000256" key="3">
    <source>
        <dbReference type="ARBA" id="ARBA00022475"/>
    </source>
</evidence>
<evidence type="ECO:0000256" key="2">
    <source>
        <dbReference type="ARBA" id="ARBA00010065"/>
    </source>
</evidence>
<dbReference type="NCBIfam" id="TIGR00546">
    <property type="entry name" value="lnt"/>
    <property type="match status" value="1"/>
</dbReference>
<dbReference type="InterPro" id="IPR036526">
    <property type="entry name" value="C-N_Hydrolase_sf"/>
</dbReference>
<dbReference type="Gene3D" id="3.60.110.10">
    <property type="entry name" value="Carbon-nitrogen hydrolase"/>
    <property type="match status" value="1"/>
</dbReference>
<comment type="caution">
    <text evidence="11">The sequence shown here is derived from an EMBL/GenBank/DDBJ whole genome shotgun (WGS) entry which is preliminary data.</text>
</comment>
<feature type="transmembrane region" description="Helical" evidence="9">
    <location>
        <begin position="12"/>
        <end position="30"/>
    </location>
</feature>
<evidence type="ECO:0000313" key="11">
    <source>
        <dbReference type="EMBL" id="MCX2982325.1"/>
    </source>
</evidence>
<protein>
    <recommendedName>
        <fullName evidence="9">Apolipoprotein N-acyltransferase</fullName>
        <shortName evidence="9">ALP N-acyltransferase</shortName>
        <ecNumber evidence="9">2.3.1.269</ecNumber>
    </recommendedName>
</protein>
<comment type="subcellular location">
    <subcellularLocation>
        <location evidence="1 9">Cell membrane</location>
        <topology evidence="1 9">Multi-pass membrane protein</topology>
    </subcellularLocation>
</comment>
<feature type="transmembrane region" description="Helical" evidence="9">
    <location>
        <begin position="164"/>
        <end position="189"/>
    </location>
</feature>
<evidence type="ECO:0000259" key="10">
    <source>
        <dbReference type="PROSITE" id="PS50263"/>
    </source>
</evidence>
<keyword evidence="3 9" id="KW-1003">Cell membrane</keyword>
<dbReference type="CDD" id="cd07571">
    <property type="entry name" value="ALP_N-acyl_transferase"/>
    <property type="match status" value="1"/>
</dbReference>
<proteinExistence type="inferred from homology"/>
<evidence type="ECO:0000313" key="12">
    <source>
        <dbReference type="Proteomes" id="UP001143362"/>
    </source>
</evidence>
<feature type="transmembrane region" description="Helical" evidence="9">
    <location>
        <begin position="61"/>
        <end position="80"/>
    </location>
</feature>
<keyword evidence="5 9" id="KW-0812">Transmembrane</keyword>
<keyword evidence="7 9" id="KW-0472">Membrane</keyword>
<keyword evidence="6 9" id="KW-1133">Transmembrane helix</keyword>
<dbReference type="Pfam" id="PF20154">
    <property type="entry name" value="LNT_N"/>
    <property type="match status" value="1"/>
</dbReference>
<dbReference type="EC" id="2.3.1.269" evidence="9"/>
<evidence type="ECO:0000256" key="9">
    <source>
        <dbReference type="HAMAP-Rule" id="MF_01148"/>
    </source>
</evidence>
<dbReference type="Proteomes" id="UP001143362">
    <property type="component" value="Unassembled WGS sequence"/>
</dbReference>
<evidence type="ECO:0000256" key="1">
    <source>
        <dbReference type="ARBA" id="ARBA00004651"/>
    </source>
</evidence>
<comment type="function">
    <text evidence="9">Catalyzes the phospholipid dependent N-acylation of the N-terminal cysteine of apolipoprotein, the last step in lipoprotein maturation.</text>
</comment>
<dbReference type="InterPro" id="IPR003010">
    <property type="entry name" value="C-N_Hydrolase"/>
</dbReference>
<sequence>MSENLESETRSSKIGASLLAIFAGSLITLALAPYNLWPAGLLSCCIYIGLLRNGSLRMAAWLGWLYGIGMFGTGASWVYVSIHEQGNASVPLAVALTAIFVSALALLHALFAWIYAALLRNVMAGMLLGFPALWVLFEWIRSWLFTGFPWLYLGYSSMDTWASGWIPVIGVFGASLLCAFSASCIYLAYMRRNPQAYLIYGTMIASLWLTGWQLQQAKWVAPASATPLTVGLVQANIPQQMKWRREYYQPTLTLYQSMTEPLLKQDIVVWPEAAIPSYYQNAQDFLQPMAAAAERSNTALITGIPWRDAGASEYHNSIVAMGAGTGVYHKQRLVPFGEYVPLEHWLRGVIDFFDLPMSSFTPGRSKQSPLLIHDFRVAPFICYEVVYPDLVRKFARKADLLITISNDAWFGASLGPIQHLQMARMRALENGRYMIRATNNGISAIINEQGEIVTIGNQFQRETITGEVQVMLGETPFTDIGSIPIIVVCALTILGLLGAGTMGLRLQHD</sequence>
<dbReference type="RefSeq" id="WP_279246349.1">
    <property type="nucleotide sequence ID" value="NZ_SHNN01000003.1"/>
</dbReference>
<comment type="catalytic activity">
    <reaction evidence="9">
        <text>N-terminal S-1,2-diacyl-sn-glyceryl-L-cysteinyl-[lipoprotein] + a glycerophospholipid = N-acyl-S-1,2-diacyl-sn-glyceryl-L-cysteinyl-[lipoprotein] + a 2-acyl-sn-glycero-3-phospholipid + H(+)</text>
        <dbReference type="Rhea" id="RHEA:48228"/>
        <dbReference type="Rhea" id="RHEA-COMP:14681"/>
        <dbReference type="Rhea" id="RHEA-COMP:14684"/>
        <dbReference type="ChEBI" id="CHEBI:15378"/>
        <dbReference type="ChEBI" id="CHEBI:136912"/>
        <dbReference type="ChEBI" id="CHEBI:140656"/>
        <dbReference type="ChEBI" id="CHEBI:140657"/>
        <dbReference type="ChEBI" id="CHEBI:140660"/>
        <dbReference type="EC" id="2.3.1.269"/>
    </reaction>
</comment>
<dbReference type="PROSITE" id="PS50263">
    <property type="entry name" value="CN_HYDROLASE"/>
    <property type="match status" value="1"/>
</dbReference>